<proteinExistence type="predicted"/>
<protein>
    <submittedName>
        <fullName evidence="2">Uncharacterized protein</fullName>
    </submittedName>
</protein>
<evidence type="ECO:0000313" key="3">
    <source>
        <dbReference type="Proteomes" id="UP001596086"/>
    </source>
</evidence>
<dbReference type="RefSeq" id="WP_379777237.1">
    <property type="nucleotide sequence ID" value="NZ_JBHSMZ010000026.1"/>
</dbReference>
<feature type="region of interest" description="Disordered" evidence="1">
    <location>
        <begin position="23"/>
        <end position="64"/>
    </location>
</feature>
<accession>A0ABW0S507</accession>
<keyword evidence="3" id="KW-1185">Reference proteome</keyword>
<evidence type="ECO:0000313" key="2">
    <source>
        <dbReference type="EMBL" id="MFC5552091.1"/>
    </source>
</evidence>
<dbReference type="Proteomes" id="UP001596086">
    <property type="component" value="Unassembled WGS sequence"/>
</dbReference>
<evidence type="ECO:0000256" key="1">
    <source>
        <dbReference type="SAM" id="MobiDB-lite"/>
    </source>
</evidence>
<name>A0ABW0S507_9BURK</name>
<gene>
    <name evidence="2" type="ORF">ACFPO9_26545</name>
</gene>
<sequence length="64" mass="6810">MAHIVIKDLSDNLELDRKAMQAISGGARRRSQVRAAGIAPPSSPGIVDFKTRAAPRSAPGKQSR</sequence>
<organism evidence="2 3">
    <name type="scientific">Massilia aerilata</name>
    <dbReference type="NCBI Taxonomy" id="453817"/>
    <lineage>
        <taxon>Bacteria</taxon>
        <taxon>Pseudomonadati</taxon>
        <taxon>Pseudomonadota</taxon>
        <taxon>Betaproteobacteria</taxon>
        <taxon>Burkholderiales</taxon>
        <taxon>Oxalobacteraceae</taxon>
        <taxon>Telluria group</taxon>
        <taxon>Massilia</taxon>
    </lineage>
</organism>
<dbReference type="EMBL" id="JBHSMZ010000026">
    <property type="protein sequence ID" value="MFC5552091.1"/>
    <property type="molecule type" value="Genomic_DNA"/>
</dbReference>
<comment type="caution">
    <text evidence="2">The sequence shown here is derived from an EMBL/GenBank/DDBJ whole genome shotgun (WGS) entry which is preliminary data.</text>
</comment>
<reference evidence="3" key="1">
    <citation type="journal article" date="2019" name="Int. J. Syst. Evol. Microbiol.">
        <title>The Global Catalogue of Microorganisms (GCM) 10K type strain sequencing project: providing services to taxonomists for standard genome sequencing and annotation.</title>
        <authorList>
            <consortium name="The Broad Institute Genomics Platform"/>
            <consortium name="The Broad Institute Genome Sequencing Center for Infectious Disease"/>
            <person name="Wu L."/>
            <person name="Ma J."/>
        </authorList>
    </citation>
    <scope>NUCLEOTIDE SEQUENCE [LARGE SCALE GENOMIC DNA]</scope>
    <source>
        <strain evidence="3">CGMCC 4.5798</strain>
    </source>
</reference>